<protein>
    <submittedName>
        <fullName evidence="2">Uncharacterized protein</fullName>
    </submittedName>
</protein>
<evidence type="ECO:0000313" key="2">
    <source>
        <dbReference type="EMBL" id="CAA9995126.1"/>
    </source>
</evidence>
<keyword evidence="3" id="KW-1185">Reference proteome</keyword>
<dbReference type="EMBL" id="CADCXU010003092">
    <property type="protein sequence ID" value="CAA9995126.1"/>
    <property type="molecule type" value="Genomic_DNA"/>
</dbReference>
<evidence type="ECO:0000256" key="1">
    <source>
        <dbReference type="SAM" id="MobiDB-lite"/>
    </source>
</evidence>
<organism evidence="2 3">
    <name type="scientific">Nesidiocoris tenuis</name>
    <dbReference type="NCBI Taxonomy" id="355587"/>
    <lineage>
        <taxon>Eukaryota</taxon>
        <taxon>Metazoa</taxon>
        <taxon>Ecdysozoa</taxon>
        <taxon>Arthropoda</taxon>
        <taxon>Hexapoda</taxon>
        <taxon>Insecta</taxon>
        <taxon>Pterygota</taxon>
        <taxon>Neoptera</taxon>
        <taxon>Paraneoptera</taxon>
        <taxon>Hemiptera</taxon>
        <taxon>Heteroptera</taxon>
        <taxon>Panheteroptera</taxon>
        <taxon>Cimicomorpha</taxon>
        <taxon>Miridae</taxon>
        <taxon>Dicyphina</taxon>
        <taxon>Nesidiocoris</taxon>
    </lineage>
</organism>
<dbReference type="Proteomes" id="UP000479000">
    <property type="component" value="Unassembled WGS sequence"/>
</dbReference>
<proteinExistence type="predicted"/>
<gene>
    <name evidence="2" type="ORF">NTEN_LOCUS1917</name>
</gene>
<evidence type="ECO:0000313" key="3">
    <source>
        <dbReference type="Proteomes" id="UP000479000"/>
    </source>
</evidence>
<dbReference type="AlphaFoldDB" id="A0A6H5G0A3"/>
<reference evidence="2 3" key="1">
    <citation type="submission" date="2020-02" db="EMBL/GenBank/DDBJ databases">
        <authorList>
            <person name="Ferguson B K."/>
        </authorList>
    </citation>
    <scope>NUCLEOTIDE SEQUENCE [LARGE SCALE GENOMIC DNA]</scope>
</reference>
<feature type="region of interest" description="Disordered" evidence="1">
    <location>
        <begin position="85"/>
        <end position="108"/>
    </location>
</feature>
<sequence length="126" mass="14078">MNLDKKFTFREIIRIAGNIKISIITIINAVDDLTIQNEAPRTVCPWVNFKLTKNSRNMSSLALVKSVNPTVGNIIANNRRASSDQQIRIAQPGTVNDAGRSSGPHDRPRLVLDRRSADVFRVYTFG</sequence>
<name>A0A6H5G0A3_9HEMI</name>
<accession>A0A6H5G0A3</accession>